<comment type="function">
    <text evidence="6">Putative transcription activator involved in regulating light control of development.</text>
</comment>
<evidence type="ECO:0000256" key="6">
    <source>
        <dbReference type="RuleBase" id="RU367018"/>
    </source>
</evidence>
<keyword evidence="3 5" id="KW-0863">Zinc-finger</keyword>
<dbReference type="InterPro" id="IPR031052">
    <property type="entry name" value="FHY3/FAR1"/>
</dbReference>
<dbReference type="InterPro" id="IPR006564">
    <property type="entry name" value="Znf_PMZ"/>
</dbReference>
<evidence type="ECO:0000256" key="4">
    <source>
        <dbReference type="ARBA" id="ARBA00022833"/>
    </source>
</evidence>
<dbReference type="GO" id="GO:0005634">
    <property type="term" value="C:nucleus"/>
    <property type="evidence" value="ECO:0007669"/>
    <property type="project" value="UniProtKB-SubCell"/>
</dbReference>
<evidence type="ECO:0000313" key="9">
    <source>
        <dbReference type="Proteomes" id="UP001281410"/>
    </source>
</evidence>
<dbReference type="PANTHER" id="PTHR31669:SF283">
    <property type="entry name" value="PROTEIN FAR1-RELATED SEQUENCE"/>
    <property type="match status" value="1"/>
</dbReference>
<keyword evidence="2 6" id="KW-0479">Metal-binding</keyword>
<evidence type="ECO:0000256" key="3">
    <source>
        <dbReference type="ARBA" id="ARBA00022771"/>
    </source>
</evidence>
<gene>
    <name evidence="8" type="ORF">Dsin_019473</name>
</gene>
<feature type="domain" description="SWIM-type" evidence="7">
    <location>
        <begin position="156"/>
        <end position="192"/>
    </location>
</feature>
<comment type="similarity">
    <text evidence="1 6">Belongs to the FHY3/FAR1 family.</text>
</comment>
<keyword evidence="6" id="KW-0539">Nucleus</keyword>
<sequence length="204" mass="24297">MFLENFHVSNNEWLNELYVERQRWVPAFVKDSFWVRMSTTQRNESMHAFFYGYVNSKTSLKQFVEQYENALRDKVEKEKHADFNYLNTQIPCITHYAIKKQFQAIYTNAKFREFQQEVIGKLYCEVSPCPNNILSANFIVKEYVQVREDNHRSVDFIVHLNEVGCEINCNCRLFESKGILCRHAIAVLIRQGIFCVPDKYILKR</sequence>
<evidence type="ECO:0000256" key="2">
    <source>
        <dbReference type="ARBA" id="ARBA00022723"/>
    </source>
</evidence>
<dbReference type="PROSITE" id="PS50966">
    <property type="entry name" value="ZF_SWIM"/>
    <property type="match status" value="1"/>
</dbReference>
<accession>A0AAE0A798</accession>
<keyword evidence="4 6" id="KW-0862">Zinc</keyword>
<keyword evidence="9" id="KW-1185">Reference proteome</keyword>
<organism evidence="8 9">
    <name type="scientific">Dipteronia sinensis</name>
    <dbReference type="NCBI Taxonomy" id="43782"/>
    <lineage>
        <taxon>Eukaryota</taxon>
        <taxon>Viridiplantae</taxon>
        <taxon>Streptophyta</taxon>
        <taxon>Embryophyta</taxon>
        <taxon>Tracheophyta</taxon>
        <taxon>Spermatophyta</taxon>
        <taxon>Magnoliopsida</taxon>
        <taxon>eudicotyledons</taxon>
        <taxon>Gunneridae</taxon>
        <taxon>Pentapetalae</taxon>
        <taxon>rosids</taxon>
        <taxon>malvids</taxon>
        <taxon>Sapindales</taxon>
        <taxon>Sapindaceae</taxon>
        <taxon>Hippocastanoideae</taxon>
        <taxon>Acereae</taxon>
        <taxon>Dipteronia</taxon>
    </lineage>
</organism>
<comment type="caution">
    <text evidence="8">The sequence shown here is derived from an EMBL/GenBank/DDBJ whole genome shotgun (WGS) entry which is preliminary data.</text>
</comment>
<evidence type="ECO:0000256" key="1">
    <source>
        <dbReference type="ARBA" id="ARBA00005889"/>
    </source>
</evidence>
<dbReference type="GO" id="GO:0006355">
    <property type="term" value="P:regulation of DNA-templated transcription"/>
    <property type="evidence" value="ECO:0007669"/>
    <property type="project" value="UniProtKB-UniRule"/>
</dbReference>
<dbReference type="EMBL" id="JANJYJ010000006">
    <property type="protein sequence ID" value="KAK3205427.1"/>
    <property type="molecule type" value="Genomic_DNA"/>
</dbReference>
<dbReference type="Proteomes" id="UP001281410">
    <property type="component" value="Unassembled WGS sequence"/>
</dbReference>
<dbReference type="InterPro" id="IPR007527">
    <property type="entry name" value="Znf_SWIM"/>
</dbReference>
<reference evidence="8" key="1">
    <citation type="journal article" date="2023" name="Plant J.">
        <title>Genome sequences and population genomics provide insights into the demographic history, inbreeding, and mutation load of two 'living fossil' tree species of Dipteronia.</title>
        <authorList>
            <person name="Feng Y."/>
            <person name="Comes H.P."/>
            <person name="Chen J."/>
            <person name="Zhu S."/>
            <person name="Lu R."/>
            <person name="Zhang X."/>
            <person name="Li P."/>
            <person name="Qiu J."/>
            <person name="Olsen K.M."/>
            <person name="Qiu Y."/>
        </authorList>
    </citation>
    <scope>NUCLEOTIDE SEQUENCE</scope>
    <source>
        <strain evidence="8">NBL</strain>
    </source>
</reference>
<comment type="subcellular location">
    <subcellularLocation>
        <location evidence="6">Nucleus</location>
    </subcellularLocation>
</comment>
<evidence type="ECO:0000313" key="8">
    <source>
        <dbReference type="EMBL" id="KAK3205427.1"/>
    </source>
</evidence>
<dbReference type="AlphaFoldDB" id="A0AAE0A798"/>
<dbReference type="Pfam" id="PF04434">
    <property type="entry name" value="SWIM"/>
    <property type="match status" value="1"/>
</dbReference>
<dbReference type="GO" id="GO:0008270">
    <property type="term" value="F:zinc ion binding"/>
    <property type="evidence" value="ECO:0007669"/>
    <property type="project" value="UniProtKB-UniRule"/>
</dbReference>
<proteinExistence type="inferred from homology"/>
<evidence type="ECO:0000256" key="5">
    <source>
        <dbReference type="PROSITE-ProRule" id="PRU00325"/>
    </source>
</evidence>
<protein>
    <recommendedName>
        <fullName evidence="6">Protein FAR1-RELATED SEQUENCE</fullName>
    </recommendedName>
</protein>
<evidence type="ECO:0000259" key="7">
    <source>
        <dbReference type="PROSITE" id="PS50966"/>
    </source>
</evidence>
<dbReference type="PANTHER" id="PTHR31669">
    <property type="entry name" value="PROTEIN FAR1-RELATED SEQUENCE 10-RELATED"/>
    <property type="match status" value="1"/>
</dbReference>
<dbReference type="SMART" id="SM00575">
    <property type="entry name" value="ZnF_PMZ"/>
    <property type="match status" value="1"/>
</dbReference>
<name>A0AAE0A798_9ROSI</name>